<dbReference type="EMBL" id="MCOK01000001">
    <property type="protein sequence ID" value="OOC53104.1"/>
    <property type="molecule type" value="Genomic_DNA"/>
</dbReference>
<keyword evidence="3" id="KW-1185">Reference proteome</keyword>
<feature type="region of interest" description="Disordered" evidence="1">
    <location>
        <begin position="1"/>
        <end position="40"/>
    </location>
</feature>
<gene>
    <name evidence="2" type="ORF">NOSIN_04120</name>
</gene>
<sequence>MTGHRGGAPTFEDAERDVAMASGPVELFGPPPEDGSVPPAATDRYRRLARALHPDSAPRGRGAASFTRLTELWDLYRETAAGGPGLTEPTLATRTRVYRVDGPRLARGHVADLYPLRHRAPEWREAVLKLPRSPRDNDLMEAEATALRRVRERGHERYRAFVPDLVESFRHRDAATGAERRANVLGRLRGFHTLDEVRRAHPDGVDPRDAAWMWRRLLVAVGNAAHAGVVHGAVVPEHVMVHPGEHGLVLVDWCYSVTAHAPRTAPHVPATVPGREDLYPPEVAARRPALPQTDIHMATRCVEYVTAGRLPRRLRAFARGCTLPAPERRPRDGLALLRELDEVLERLYGPRRFRPFSMPDPVPRP</sequence>
<evidence type="ECO:0000313" key="2">
    <source>
        <dbReference type="EMBL" id="OOC53104.1"/>
    </source>
</evidence>
<accession>A0A1V3BWY7</accession>
<dbReference type="InterPro" id="IPR011009">
    <property type="entry name" value="Kinase-like_dom_sf"/>
</dbReference>
<dbReference type="RefSeq" id="WP_077689460.1">
    <property type="nucleotide sequence ID" value="NZ_MCOK01000001.1"/>
</dbReference>
<dbReference type="STRING" id="501010.NOSIN_04120"/>
<dbReference type="Gene3D" id="1.10.510.10">
    <property type="entry name" value="Transferase(Phosphotransferase) domain 1"/>
    <property type="match status" value="1"/>
</dbReference>
<dbReference type="Proteomes" id="UP000189004">
    <property type="component" value="Unassembled WGS sequence"/>
</dbReference>
<comment type="caution">
    <text evidence="2">The sequence shown here is derived from an EMBL/GenBank/DDBJ whole genome shotgun (WGS) entry which is preliminary data.</text>
</comment>
<dbReference type="OrthoDB" id="4368010at2"/>
<name>A0A1V3BWY7_9ACTN</name>
<protein>
    <submittedName>
        <fullName evidence="2">Molecular chaperone DnaJ</fullName>
    </submittedName>
</protein>
<organism evidence="2 3">
    <name type="scientific">Nocardiopsis sinuspersici</name>
    <dbReference type="NCBI Taxonomy" id="501010"/>
    <lineage>
        <taxon>Bacteria</taxon>
        <taxon>Bacillati</taxon>
        <taxon>Actinomycetota</taxon>
        <taxon>Actinomycetes</taxon>
        <taxon>Streptosporangiales</taxon>
        <taxon>Nocardiopsidaceae</taxon>
        <taxon>Nocardiopsis</taxon>
    </lineage>
</organism>
<reference evidence="3" key="1">
    <citation type="submission" date="2016-08" db="EMBL/GenBank/DDBJ databases">
        <authorList>
            <person name="Tokovenko B."/>
            <person name="Kalinowski J."/>
        </authorList>
    </citation>
    <scope>NUCLEOTIDE SEQUENCE [LARGE SCALE GENOMIC DNA]</scope>
    <source>
        <strain evidence="3">UTMC102</strain>
    </source>
</reference>
<evidence type="ECO:0000313" key="3">
    <source>
        <dbReference type="Proteomes" id="UP000189004"/>
    </source>
</evidence>
<dbReference type="SUPFAM" id="SSF56112">
    <property type="entry name" value="Protein kinase-like (PK-like)"/>
    <property type="match status" value="1"/>
</dbReference>
<dbReference type="AlphaFoldDB" id="A0A1V3BWY7"/>
<proteinExistence type="predicted"/>
<evidence type="ECO:0000256" key="1">
    <source>
        <dbReference type="SAM" id="MobiDB-lite"/>
    </source>
</evidence>